<feature type="compositionally biased region" description="Basic residues" evidence="1">
    <location>
        <begin position="115"/>
        <end position="124"/>
    </location>
</feature>
<dbReference type="EMBL" id="ASHM01006465">
    <property type="protein sequence ID" value="PNY13946.1"/>
    <property type="molecule type" value="Genomic_DNA"/>
</dbReference>
<evidence type="ECO:0000313" key="2">
    <source>
        <dbReference type="EMBL" id="PNY13946.1"/>
    </source>
</evidence>
<feature type="region of interest" description="Disordered" evidence="1">
    <location>
        <begin position="94"/>
        <end position="130"/>
    </location>
</feature>
<name>A0A2K3PF79_TRIPR</name>
<dbReference type="PANTHER" id="PTHR31065">
    <property type="entry name" value="PLATZ TRANSCRIPTION FACTOR FAMILY PROTEIN"/>
    <property type="match status" value="1"/>
</dbReference>
<sequence length="130" mass="14610">MSSGSHEDHQILRIYKNNYRDGVCLAAMQTYIDCSQIQSFKCNNLRVLNRSPRCGSTSDDATCNNGSRKSKEARAYQYCSITCMVKAARKSSIPPIVSIQAPPQESRGEISEPSKRKRKRKGTPHRAPLF</sequence>
<evidence type="ECO:0000313" key="3">
    <source>
        <dbReference type="Proteomes" id="UP000236291"/>
    </source>
</evidence>
<dbReference type="Pfam" id="PF04640">
    <property type="entry name" value="PLATZ"/>
    <property type="match status" value="1"/>
</dbReference>
<organism evidence="2 3">
    <name type="scientific">Trifolium pratense</name>
    <name type="common">Red clover</name>
    <dbReference type="NCBI Taxonomy" id="57577"/>
    <lineage>
        <taxon>Eukaryota</taxon>
        <taxon>Viridiplantae</taxon>
        <taxon>Streptophyta</taxon>
        <taxon>Embryophyta</taxon>
        <taxon>Tracheophyta</taxon>
        <taxon>Spermatophyta</taxon>
        <taxon>Magnoliopsida</taxon>
        <taxon>eudicotyledons</taxon>
        <taxon>Gunneridae</taxon>
        <taxon>Pentapetalae</taxon>
        <taxon>rosids</taxon>
        <taxon>fabids</taxon>
        <taxon>Fabales</taxon>
        <taxon>Fabaceae</taxon>
        <taxon>Papilionoideae</taxon>
        <taxon>50 kb inversion clade</taxon>
        <taxon>NPAAA clade</taxon>
        <taxon>Hologalegina</taxon>
        <taxon>IRL clade</taxon>
        <taxon>Trifolieae</taxon>
        <taxon>Trifolium</taxon>
    </lineage>
</organism>
<dbReference type="Proteomes" id="UP000236291">
    <property type="component" value="Unassembled WGS sequence"/>
</dbReference>
<accession>A0A2K3PF79</accession>
<gene>
    <name evidence="2" type="ORF">L195_g010615</name>
</gene>
<comment type="caution">
    <text evidence="2">The sequence shown here is derived from an EMBL/GenBank/DDBJ whole genome shotgun (WGS) entry which is preliminary data.</text>
</comment>
<proteinExistence type="predicted"/>
<dbReference type="AlphaFoldDB" id="A0A2K3PF79"/>
<reference evidence="2 3" key="1">
    <citation type="journal article" date="2014" name="Am. J. Bot.">
        <title>Genome assembly and annotation for red clover (Trifolium pratense; Fabaceae).</title>
        <authorList>
            <person name="Istvanek J."/>
            <person name="Jaros M."/>
            <person name="Krenek A."/>
            <person name="Repkova J."/>
        </authorList>
    </citation>
    <scope>NUCLEOTIDE SEQUENCE [LARGE SCALE GENOMIC DNA]</scope>
    <source>
        <strain evidence="3">cv. Tatra</strain>
        <tissue evidence="2">Young leaves</tissue>
    </source>
</reference>
<protein>
    <submittedName>
        <fullName evidence="2">Uncharacterized protein</fullName>
    </submittedName>
</protein>
<dbReference type="PANTHER" id="PTHR31065:SF9">
    <property type="entry name" value="TRANSCRIPTION FACTOR FAMILY PROTEIN, PUTATIVE-RELATED"/>
    <property type="match status" value="1"/>
</dbReference>
<reference evidence="2 3" key="2">
    <citation type="journal article" date="2017" name="Front. Plant Sci.">
        <title>Gene Classification and Mining of Molecular Markers Useful in Red Clover (Trifolium pratense) Breeding.</title>
        <authorList>
            <person name="Istvanek J."/>
            <person name="Dluhosova J."/>
            <person name="Dluhos P."/>
            <person name="Patkova L."/>
            <person name="Nedelnik J."/>
            <person name="Repkova J."/>
        </authorList>
    </citation>
    <scope>NUCLEOTIDE SEQUENCE [LARGE SCALE GENOMIC DNA]</scope>
    <source>
        <strain evidence="3">cv. Tatra</strain>
        <tissue evidence="2">Young leaves</tissue>
    </source>
</reference>
<dbReference type="InterPro" id="IPR006734">
    <property type="entry name" value="PLATZ"/>
</dbReference>
<evidence type="ECO:0000256" key="1">
    <source>
        <dbReference type="SAM" id="MobiDB-lite"/>
    </source>
</evidence>